<feature type="domain" description="Carrier" evidence="3">
    <location>
        <begin position="596"/>
        <end position="671"/>
    </location>
</feature>
<dbReference type="PANTHER" id="PTHR43439">
    <property type="entry name" value="PHENYLACETATE-COENZYME A LIGASE"/>
    <property type="match status" value="1"/>
</dbReference>
<dbReference type="Gene3D" id="3.40.50.12780">
    <property type="entry name" value="N-terminal domain of ligase-like"/>
    <property type="match status" value="1"/>
</dbReference>
<dbReference type="InterPro" id="IPR020806">
    <property type="entry name" value="PKS_PP-bd"/>
</dbReference>
<dbReference type="PANTHER" id="PTHR43439:SF2">
    <property type="entry name" value="ENZYME, PUTATIVE (JCVI)-RELATED"/>
    <property type="match status" value="1"/>
</dbReference>
<dbReference type="InterPro" id="IPR000873">
    <property type="entry name" value="AMP-dep_synth/lig_dom"/>
</dbReference>
<accession>A0A261XUK6</accession>
<proteinExistence type="predicted"/>
<dbReference type="PROSITE" id="PS50075">
    <property type="entry name" value="CARRIER"/>
    <property type="match status" value="1"/>
</dbReference>
<evidence type="ECO:0000256" key="1">
    <source>
        <dbReference type="ARBA" id="ARBA00022450"/>
    </source>
</evidence>
<dbReference type="Pfam" id="PF00501">
    <property type="entry name" value="AMP-binding"/>
    <property type="match status" value="1"/>
</dbReference>
<dbReference type="OrthoDB" id="429813at2759"/>
<keyword evidence="2" id="KW-0597">Phosphoprotein</keyword>
<dbReference type="EMBL" id="MVBO01000199">
    <property type="protein sequence ID" value="OZJ02030.1"/>
    <property type="molecule type" value="Genomic_DNA"/>
</dbReference>
<dbReference type="GO" id="GO:0031177">
    <property type="term" value="F:phosphopantetheine binding"/>
    <property type="evidence" value="ECO:0007669"/>
    <property type="project" value="InterPro"/>
</dbReference>
<comment type="caution">
    <text evidence="4">The sequence shown here is derived from an EMBL/GenBank/DDBJ whole genome shotgun (WGS) entry which is preliminary data.</text>
</comment>
<dbReference type="InterPro" id="IPR013120">
    <property type="entry name" value="FAR_NAD-bd"/>
</dbReference>
<dbReference type="SUPFAM" id="SSF56801">
    <property type="entry name" value="Acetyl-CoA synthetase-like"/>
    <property type="match status" value="1"/>
</dbReference>
<dbReference type="AlphaFoldDB" id="A0A261XUK6"/>
<organism evidence="4 5">
    <name type="scientific">Bifiguratus adelaidae</name>
    <dbReference type="NCBI Taxonomy" id="1938954"/>
    <lineage>
        <taxon>Eukaryota</taxon>
        <taxon>Fungi</taxon>
        <taxon>Fungi incertae sedis</taxon>
        <taxon>Mucoromycota</taxon>
        <taxon>Mucoromycotina</taxon>
        <taxon>Endogonomycetes</taxon>
        <taxon>Endogonales</taxon>
        <taxon>Endogonales incertae sedis</taxon>
        <taxon>Bifiguratus</taxon>
    </lineage>
</organism>
<evidence type="ECO:0000259" key="3">
    <source>
        <dbReference type="PROSITE" id="PS50075"/>
    </source>
</evidence>
<dbReference type="Pfam" id="PF07993">
    <property type="entry name" value="NAD_binding_4"/>
    <property type="match status" value="1"/>
</dbReference>
<dbReference type="InterPro" id="IPR036291">
    <property type="entry name" value="NAD(P)-bd_dom_sf"/>
</dbReference>
<dbReference type="Pfam" id="PF23562">
    <property type="entry name" value="AMP-binding_C_3"/>
    <property type="match status" value="1"/>
</dbReference>
<sequence>MFAAKHAKSTPEELSTLFSQPDFYINLHHVDTVVEAFELRAKYTPKQVYMLCPSVNTYVPATFSEVFDTVERFAAEWSVKLSPLIEQANATGVKPCVALLAEGNLTYIVTCLALARLNVTINLISTRASTAGMVHLLQETDSKAIIVGQAYEQHAARVREEIGEEMVQVFSLCEIHEIAGKHATKTYTPFSDPEPLTSVAFVLHSSGSTGLPHPIRLSNRFMINNGIAFPKHGVDLTSPGGVLMQGVPLFHVLGFINGGMVRAILQNAPFALPLTKTLLVSDNDLLRSLELAKAQVLLTVPSTVDNLVKHLEQVPARWNVLSNMEYGIFYAGASLRRATAEALFGHGVPLRMGYGTTETGVLAFGDRTLSVDDYTSVRTVKDLHVVLEPKGDDVFEVFVPRSNPNVSEYVFAVGQDLYATKDFFRAVPDRKDYYEIVGRSDDTLVHVNGEKTSPLILEEIIERSPLIRKVALFGAGQLYTSLVVELDRSATSVPIYEIVQEVEESVANANKVAPKQSRILKPLVHILPFDGPTIPCSDKGNISRKKANQTFASVVEAMYNRFATESTSHAPVANGTHGTNGTNGANGTNGIDFSLEHVQRQIQLIVAHLLQVTPDALNDSKATFMDLGMDSIYIVQMTKAIHESMGINITQSLIYEHPSVHDLAQELVQIHQGSAVPTVPLKVDAAKVNEVIDKFTRRLQDVAVGELPIAPSSPQVVLMTGATGTVGVRLLHELLQQSDVSMVYVLSRKDEANLKREFEKRNLDPAVMKERTIFLNYDMKDEHLGLSMADYNLVCRTATSIVHCAWKLDFNQSLTSFENDCLFGLESLLKVATRQQLKAFHFVSSISACLNFSPGRVTEDELPNDPTIAATMGYGQSKYVGEKLVSMASRLWFLPVYIHRLGQITADSSSGLWNNREAVPIMVKTGIMHMGKMPSKDEAITWLPVDVCAKAMCDIVTQSNHCAGINVFNLVNPRESTWNQFLGYLRDAGLSFDIIPEQAWINELRSSLFADNNPGSVLADFWDQEASQTEIQVPAFDTDHGQMISNAMKEVKHLDVAFVQRVVDRWKADGWL</sequence>
<evidence type="ECO:0000256" key="2">
    <source>
        <dbReference type="ARBA" id="ARBA00022553"/>
    </source>
</evidence>
<dbReference type="Gene3D" id="3.40.50.720">
    <property type="entry name" value="NAD(P)-binding Rossmann-like Domain"/>
    <property type="match status" value="1"/>
</dbReference>
<evidence type="ECO:0000313" key="5">
    <source>
        <dbReference type="Proteomes" id="UP000242875"/>
    </source>
</evidence>
<dbReference type="InterPro" id="IPR036736">
    <property type="entry name" value="ACP-like_sf"/>
</dbReference>
<dbReference type="InterPro" id="IPR051414">
    <property type="entry name" value="Adenylate-forming_Reductase"/>
</dbReference>
<reference evidence="4 5" key="1">
    <citation type="journal article" date="2017" name="Mycologia">
        <title>Bifiguratus adelaidae, gen. et sp. nov., a new member of Mucoromycotina in endophytic and soil-dwelling habitats.</title>
        <authorList>
            <person name="Torres-Cruz T.J."/>
            <person name="Billingsley Tobias T.L."/>
            <person name="Almatruk M."/>
            <person name="Hesse C."/>
            <person name="Kuske C.R."/>
            <person name="Desiro A."/>
            <person name="Benucci G.M."/>
            <person name="Bonito G."/>
            <person name="Stajich J.E."/>
            <person name="Dunlap C."/>
            <person name="Arnold A.E."/>
            <person name="Porras-Alfaro A."/>
        </authorList>
    </citation>
    <scope>NUCLEOTIDE SEQUENCE [LARGE SCALE GENOMIC DNA]</scope>
    <source>
        <strain evidence="4 5">AZ0501</strain>
    </source>
</reference>
<dbReference type="SUPFAM" id="SSF47336">
    <property type="entry name" value="ACP-like"/>
    <property type="match status" value="1"/>
</dbReference>
<protein>
    <recommendedName>
        <fullName evidence="3">Carrier domain-containing protein</fullName>
    </recommendedName>
</protein>
<gene>
    <name evidence="4" type="ORF">BZG36_04946</name>
</gene>
<keyword evidence="1" id="KW-0596">Phosphopantetheine</keyword>
<dbReference type="SUPFAM" id="SSF51735">
    <property type="entry name" value="NAD(P)-binding Rossmann-fold domains"/>
    <property type="match status" value="1"/>
</dbReference>
<dbReference type="SMART" id="SM00823">
    <property type="entry name" value="PKS_PP"/>
    <property type="match status" value="1"/>
</dbReference>
<dbReference type="InterPro" id="IPR042099">
    <property type="entry name" value="ANL_N_sf"/>
</dbReference>
<evidence type="ECO:0000313" key="4">
    <source>
        <dbReference type="EMBL" id="OZJ02030.1"/>
    </source>
</evidence>
<dbReference type="Gene3D" id="1.10.1200.10">
    <property type="entry name" value="ACP-like"/>
    <property type="match status" value="1"/>
</dbReference>
<dbReference type="SMART" id="SM01294">
    <property type="entry name" value="PKS_PP_betabranch"/>
    <property type="match status" value="1"/>
</dbReference>
<dbReference type="Pfam" id="PF00550">
    <property type="entry name" value="PP-binding"/>
    <property type="match status" value="1"/>
</dbReference>
<name>A0A261XUK6_9FUNG</name>
<keyword evidence="5" id="KW-1185">Reference proteome</keyword>
<dbReference type="Proteomes" id="UP000242875">
    <property type="component" value="Unassembled WGS sequence"/>
</dbReference>
<dbReference type="InterPro" id="IPR009081">
    <property type="entry name" value="PP-bd_ACP"/>
</dbReference>